<evidence type="ECO:0000313" key="1">
    <source>
        <dbReference type="EMBL" id="KAJ7365344.1"/>
    </source>
</evidence>
<dbReference type="AlphaFoldDB" id="A0A9W9YTN0"/>
<keyword evidence="2" id="KW-1185">Reference proteome</keyword>
<dbReference type="Proteomes" id="UP001163046">
    <property type="component" value="Unassembled WGS sequence"/>
</dbReference>
<protein>
    <submittedName>
        <fullName evidence="1">Uncharacterized protein</fullName>
    </submittedName>
</protein>
<dbReference type="OrthoDB" id="3049275at2759"/>
<comment type="caution">
    <text evidence="1">The sequence shown here is derived from an EMBL/GenBank/DDBJ whole genome shotgun (WGS) entry which is preliminary data.</text>
</comment>
<dbReference type="EMBL" id="MU827303">
    <property type="protein sequence ID" value="KAJ7365344.1"/>
    <property type="molecule type" value="Genomic_DNA"/>
</dbReference>
<evidence type="ECO:0000313" key="2">
    <source>
        <dbReference type="Proteomes" id="UP001163046"/>
    </source>
</evidence>
<reference evidence="1" key="1">
    <citation type="submission" date="2023-01" db="EMBL/GenBank/DDBJ databases">
        <title>Genome assembly of the deep-sea coral Lophelia pertusa.</title>
        <authorList>
            <person name="Herrera S."/>
            <person name="Cordes E."/>
        </authorList>
    </citation>
    <scope>NUCLEOTIDE SEQUENCE</scope>
    <source>
        <strain evidence="1">USNM1676648</strain>
        <tissue evidence="1">Polyp</tissue>
    </source>
</reference>
<gene>
    <name evidence="1" type="ORF">OS493_005450</name>
</gene>
<sequence>MEDVLYPDNDKRKVRMLQLANDIATLLNDLANDAASIKRLFEQVDETIKGMYSAIEVDIPPSRIKKFEYLGWAVETTDILSAFIVFPLAITALQRCAVSWLLREGRVGEAVFYEAVGLTWLKFGVTAGAFVVTFGAELAIDGIAGEVKRQKLRHGIHRSIKPRIQLKHAAIVNGKIRDKLNSVVDACQMMLQLGYTQEQLDQAQATMAAEFKQEVSEITDETAKQELHDLDKHRHSWTKEDH</sequence>
<proteinExistence type="predicted"/>
<name>A0A9W9YTN0_9CNID</name>
<organism evidence="1 2">
    <name type="scientific">Desmophyllum pertusum</name>
    <dbReference type="NCBI Taxonomy" id="174260"/>
    <lineage>
        <taxon>Eukaryota</taxon>
        <taxon>Metazoa</taxon>
        <taxon>Cnidaria</taxon>
        <taxon>Anthozoa</taxon>
        <taxon>Hexacorallia</taxon>
        <taxon>Scleractinia</taxon>
        <taxon>Caryophylliina</taxon>
        <taxon>Caryophylliidae</taxon>
        <taxon>Desmophyllum</taxon>
    </lineage>
</organism>
<accession>A0A9W9YTN0</accession>